<keyword evidence="4" id="KW-0862">Zinc</keyword>
<protein>
    <recommendedName>
        <fullName evidence="9">BED-type domain-containing protein</fullName>
    </recommendedName>
</protein>
<dbReference type="InterPro" id="IPR052035">
    <property type="entry name" value="ZnF_BED_domain_contain"/>
</dbReference>
<keyword evidence="5" id="KW-0805">Transcription regulation</keyword>
<dbReference type="PANTHER" id="PTHR46481">
    <property type="entry name" value="ZINC FINGER BED DOMAIN-CONTAINING PROTEIN 4"/>
    <property type="match status" value="1"/>
</dbReference>
<evidence type="ECO:0000256" key="6">
    <source>
        <dbReference type="ARBA" id="ARBA00023163"/>
    </source>
</evidence>
<evidence type="ECO:0000313" key="11">
    <source>
        <dbReference type="Proteomes" id="UP001174136"/>
    </source>
</evidence>
<dbReference type="InterPro" id="IPR003656">
    <property type="entry name" value="Znf_BED"/>
</dbReference>
<accession>A0AA47MLK6</accession>
<keyword evidence="7" id="KW-0539">Nucleus</keyword>
<dbReference type="GO" id="GO:0009791">
    <property type="term" value="P:post-embryonic development"/>
    <property type="evidence" value="ECO:0007669"/>
    <property type="project" value="UniProtKB-ARBA"/>
</dbReference>
<organism evidence="10 11">
    <name type="scientific">Merluccius polli</name>
    <name type="common">Benguela hake</name>
    <name type="synonym">Merluccius cadenati</name>
    <dbReference type="NCBI Taxonomy" id="89951"/>
    <lineage>
        <taxon>Eukaryota</taxon>
        <taxon>Metazoa</taxon>
        <taxon>Chordata</taxon>
        <taxon>Craniata</taxon>
        <taxon>Vertebrata</taxon>
        <taxon>Euteleostomi</taxon>
        <taxon>Actinopterygii</taxon>
        <taxon>Neopterygii</taxon>
        <taxon>Teleostei</taxon>
        <taxon>Neoteleostei</taxon>
        <taxon>Acanthomorphata</taxon>
        <taxon>Zeiogadaria</taxon>
        <taxon>Gadariae</taxon>
        <taxon>Gadiformes</taxon>
        <taxon>Gadoidei</taxon>
        <taxon>Merlucciidae</taxon>
        <taxon>Merluccius</taxon>
    </lineage>
</organism>
<keyword evidence="11" id="KW-1185">Reference proteome</keyword>
<evidence type="ECO:0000256" key="4">
    <source>
        <dbReference type="ARBA" id="ARBA00022833"/>
    </source>
</evidence>
<evidence type="ECO:0000256" key="3">
    <source>
        <dbReference type="ARBA" id="ARBA00022771"/>
    </source>
</evidence>
<dbReference type="PANTHER" id="PTHR46481:SF10">
    <property type="entry name" value="ZINC FINGER BED DOMAIN-CONTAINING PROTEIN 39"/>
    <property type="match status" value="1"/>
</dbReference>
<dbReference type="Pfam" id="PF02892">
    <property type="entry name" value="zf-BED"/>
    <property type="match status" value="1"/>
</dbReference>
<evidence type="ECO:0000313" key="10">
    <source>
        <dbReference type="EMBL" id="KAK0142603.1"/>
    </source>
</evidence>
<evidence type="ECO:0000256" key="5">
    <source>
        <dbReference type="ARBA" id="ARBA00023015"/>
    </source>
</evidence>
<comment type="subcellular location">
    <subcellularLocation>
        <location evidence="1">Nucleus</location>
    </subcellularLocation>
</comment>
<comment type="caution">
    <text evidence="10">The sequence shown here is derived from an EMBL/GenBank/DDBJ whole genome shotgun (WGS) entry which is preliminary data.</text>
</comment>
<dbReference type="GO" id="GO:0005634">
    <property type="term" value="C:nucleus"/>
    <property type="evidence" value="ECO:0007669"/>
    <property type="project" value="UniProtKB-SubCell"/>
</dbReference>
<dbReference type="SUPFAM" id="SSF53098">
    <property type="entry name" value="Ribonuclease H-like"/>
    <property type="match status" value="1"/>
</dbReference>
<reference evidence="10" key="1">
    <citation type="journal article" date="2023" name="Front. Mar. Sci.">
        <title>A new Merluccius polli reference genome to investigate the effects of global change in West African waters.</title>
        <authorList>
            <person name="Mateo J.L."/>
            <person name="Blanco-Fernandez C."/>
            <person name="Garcia-Vazquez E."/>
            <person name="Machado-Schiaffino G."/>
        </authorList>
    </citation>
    <scope>NUCLEOTIDE SEQUENCE</scope>
    <source>
        <strain evidence="10">C29</strain>
        <tissue evidence="10">Fin</tissue>
    </source>
</reference>
<evidence type="ECO:0000256" key="1">
    <source>
        <dbReference type="ARBA" id="ARBA00004123"/>
    </source>
</evidence>
<dbReference type="InterPro" id="IPR036236">
    <property type="entry name" value="Znf_C2H2_sf"/>
</dbReference>
<dbReference type="Gene3D" id="1.10.10.1070">
    <property type="entry name" value="Zinc finger, BED domain-containing"/>
    <property type="match status" value="1"/>
</dbReference>
<sequence length="168" mass="18844">MKVKCLLCHKELTYSNNTSSMIRHYRAIHENAQSAGSGPDTSQSFSKTTVDEALVNMVVKDSQPFSIVEDVGFKELIHALDPTYILPTRQKQMGRPVLKMIIEVDTRWNSTFSMLQRLYEVREPVGAALASLRTDITPPKSLEYATIKEAIQVLAPFQQATVELSGEK</sequence>
<dbReference type="SUPFAM" id="SSF140996">
    <property type="entry name" value="Hermes dimerisation domain"/>
    <property type="match status" value="1"/>
</dbReference>
<dbReference type="Proteomes" id="UP001174136">
    <property type="component" value="Unassembled WGS sequence"/>
</dbReference>
<dbReference type="AlphaFoldDB" id="A0AA47MLK6"/>
<proteinExistence type="predicted"/>
<dbReference type="GO" id="GO:0003677">
    <property type="term" value="F:DNA binding"/>
    <property type="evidence" value="ECO:0007669"/>
    <property type="project" value="InterPro"/>
</dbReference>
<gene>
    <name evidence="10" type="ORF">N1851_019466</name>
</gene>
<dbReference type="SUPFAM" id="SSF57667">
    <property type="entry name" value="beta-beta-alpha zinc fingers"/>
    <property type="match status" value="1"/>
</dbReference>
<evidence type="ECO:0000256" key="2">
    <source>
        <dbReference type="ARBA" id="ARBA00022723"/>
    </source>
</evidence>
<name>A0AA47MLK6_MERPO</name>
<keyword evidence="3 8" id="KW-0863">Zinc-finger</keyword>
<evidence type="ECO:0000256" key="7">
    <source>
        <dbReference type="ARBA" id="ARBA00023242"/>
    </source>
</evidence>
<dbReference type="GO" id="GO:0008270">
    <property type="term" value="F:zinc ion binding"/>
    <property type="evidence" value="ECO:0007669"/>
    <property type="project" value="UniProtKB-KW"/>
</dbReference>
<evidence type="ECO:0000259" key="9">
    <source>
        <dbReference type="PROSITE" id="PS50808"/>
    </source>
</evidence>
<dbReference type="EMBL" id="JAOPHQ010003528">
    <property type="protein sequence ID" value="KAK0142603.1"/>
    <property type="molecule type" value="Genomic_DNA"/>
</dbReference>
<keyword evidence="2" id="KW-0479">Metal-binding</keyword>
<evidence type="ECO:0000256" key="8">
    <source>
        <dbReference type="PROSITE-ProRule" id="PRU00027"/>
    </source>
</evidence>
<dbReference type="InterPro" id="IPR012337">
    <property type="entry name" value="RNaseH-like_sf"/>
</dbReference>
<dbReference type="PROSITE" id="PS50808">
    <property type="entry name" value="ZF_BED"/>
    <property type="match status" value="1"/>
</dbReference>
<feature type="domain" description="BED-type" evidence="9">
    <location>
        <begin position="1"/>
        <end position="36"/>
    </location>
</feature>
<keyword evidence="6" id="KW-0804">Transcription</keyword>